<reference evidence="2 3" key="1">
    <citation type="submission" date="2020-01" db="EMBL/GenBank/DDBJ databases">
        <authorList>
            <person name="Liu G."/>
            <person name="Liu B."/>
        </authorList>
    </citation>
    <scope>NUCLEOTIDE SEQUENCE [LARGE SCALE GENOMIC DNA]</scope>
    <source>
        <strain evidence="2 3">FJAT-51161</strain>
    </source>
</reference>
<dbReference type="Proteomes" id="UP000596049">
    <property type="component" value="Chromosome"/>
</dbReference>
<dbReference type="EMBL" id="CP067341">
    <property type="protein sequence ID" value="QQP10790.1"/>
    <property type="molecule type" value="Genomic_DNA"/>
</dbReference>
<accession>A0ABX7ANK9</accession>
<feature type="transmembrane region" description="Helical" evidence="1">
    <location>
        <begin position="6"/>
        <end position="23"/>
    </location>
</feature>
<keyword evidence="1" id="KW-0812">Transmembrane</keyword>
<keyword evidence="3" id="KW-1185">Reference proteome</keyword>
<evidence type="ECO:0000313" key="3">
    <source>
        <dbReference type="Proteomes" id="UP000596049"/>
    </source>
</evidence>
<protein>
    <submittedName>
        <fullName evidence="2">Uncharacterized protein</fullName>
    </submittedName>
</protein>
<name>A0ABX7ANK9_9BACI</name>
<proteinExistence type="predicted"/>
<evidence type="ECO:0000256" key="1">
    <source>
        <dbReference type="SAM" id="Phobius"/>
    </source>
</evidence>
<evidence type="ECO:0000313" key="2">
    <source>
        <dbReference type="EMBL" id="QQP10790.1"/>
    </source>
</evidence>
<feature type="transmembrane region" description="Helical" evidence="1">
    <location>
        <begin position="43"/>
        <end position="60"/>
    </location>
</feature>
<sequence>MVTILIFLFGASLFSTVFHFLYIMGAMDEDGYPPKKKKRRRGFIRMVISAFICAVFLGLLNDYHNGLIELNWWQ</sequence>
<dbReference type="RefSeq" id="WP_053595740.1">
    <property type="nucleotide sequence ID" value="NZ_CP067341.1"/>
</dbReference>
<gene>
    <name evidence="2" type="ORF">FJQ98_16215</name>
</gene>
<organism evidence="2 3">
    <name type="scientific">Lysinibacillus agricola</name>
    <dbReference type="NCBI Taxonomy" id="2590012"/>
    <lineage>
        <taxon>Bacteria</taxon>
        <taxon>Bacillati</taxon>
        <taxon>Bacillota</taxon>
        <taxon>Bacilli</taxon>
        <taxon>Bacillales</taxon>
        <taxon>Bacillaceae</taxon>
        <taxon>Lysinibacillus</taxon>
    </lineage>
</organism>
<keyword evidence="1" id="KW-1133">Transmembrane helix</keyword>
<keyword evidence="1" id="KW-0472">Membrane</keyword>